<dbReference type="Proteomes" id="UP001500804">
    <property type="component" value="Unassembled WGS sequence"/>
</dbReference>
<sequence length="220" mass="23255">MDCDLTTVARAIADPTRSAMLLRLMDGRRHTARELADASGVSPSAASPHLRRLVDAGLVSVHVMGRQRLHVLASPQVATAIEALAAVSPLLPVESLRTAHAGSRLQTARVCYSHLGGALAVSIARRLEADGALDDLDHPLLAVLGIRDLSGFAGPRMRTCTDWTEQETHLAGRLGSALLAALLDRDWLRRRPRDRALNITDAGAAQLAALGVAAVPAGNL</sequence>
<dbReference type="InterPro" id="IPR052543">
    <property type="entry name" value="HTH_Metal-responsive_Reg"/>
</dbReference>
<comment type="caution">
    <text evidence="2">The sequence shown here is derived from an EMBL/GenBank/DDBJ whole genome shotgun (WGS) entry which is preliminary data.</text>
</comment>
<protein>
    <submittedName>
        <fullName evidence="2">Helix-turn-helix transcriptional regulator</fullName>
    </submittedName>
</protein>
<dbReference type="CDD" id="cd00090">
    <property type="entry name" value="HTH_ARSR"/>
    <property type="match status" value="1"/>
</dbReference>
<dbReference type="SMART" id="SM00418">
    <property type="entry name" value="HTH_ARSR"/>
    <property type="match status" value="1"/>
</dbReference>
<dbReference type="PANTHER" id="PTHR39168">
    <property type="entry name" value="TRANSCRIPTIONAL REGULATOR-RELATED"/>
    <property type="match status" value="1"/>
</dbReference>
<name>A0ABP9NLH7_9PSEU</name>
<reference evidence="3" key="1">
    <citation type="journal article" date="2019" name="Int. J. Syst. Evol. Microbiol.">
        <title>The Global Catalogue of Microorganisms (GCM) 10K type strain sequencing project: providing services to taxonomists for standard genome sequencing and annotation.</title>
        <authorList>
            <consortium name="The Broad Institute Genomics Platform"/>
            <consortium name="The Broad Institute Genome Sequencing Center for Infectious Disease"/>
            <person name="Wu L."/>
            <person name="Ma J."/>
        </authorList>
    </citation>
    <scope>NUCLEOTIDE SEQUENCE [LARGE SCALE GENOMIC DNA]</scope>
    <source>
        <strain evidence="3">JCM 18302</strain>
    </source>
</reference>
<proteinExistence type="predicted"/>
<dbReference type="InterPro" id="IPR036390">
    <property type="entry name" value="WH_DNA-bd_sf"/>
</dbReference>
<dbReference type="InterPro" id="IPR011991">
    <property type="entry name" value="ArsR-like_HTH"/>
</dbReference>
<dbReference type="RefSeq" id="WP_345606865.1">
    <property type="nucleotide sequence ID" value="NZ_BAABJO010000015.1"/>
</dbReference>
<dbReference type="Pfam" id="PF01022">
    <property type="entry name" value="HTH_5"/>
    <property type="match status" value="1"/>
</dbReference>
<dbReference type="PROSITE" id="PS50987">
    <property type="entry name" value="HTH_ARSR_2"/>
    <property type="match status" value="1"/>
</dbReference>
<dbReference type="InterPro" id="IPR036388">
    <property type="entry name" value="WH-like_DNA-bd_sf"/>
</dbReference>
<organism evidence="2 3">
    <name type="scientific">Pseudonocardia adelaidensis</name>
    <dbReference type="NCBI Taxonomy" id="648754"/>
    <lineage>
        <taxon>Bacteria</taxon>
        <taxon>Bacillati</taxon>
        <taxon>Actinomycetota</taxon>
        <taxon>Actinomycetes</taxon>
        <taxon>Pseudonocardiales</taxon>
        <taxon>Pseudonocardiaceae</taxon>
        <taxon>Pseudonocardia</taxon>
    </lineage>
</organism>
<dbReference type="InterPro" id="IPR001845">
    <property type="entry name" value="HTH_ArsR_DNA-bd_dom"/>
</dbReference>
<accession>A0ABP9NLH7</accession>
<evidence type="ECO:0000313" key="2">
    <source>
        <dbReference type="EMBL" id="GAA5126052.1"/>
    </source>
</evidence>
<dbReference type="Gene3D" id="1.10.10.10">
    <property type="entry name" value="Winged helix-like DNA-binding domain superfamily/Winged helix DNA-binding domain"/>
    <property type="match status" value="1"/>
</dbReference>
<dbReference type="EMBL" id="BAABJO010000015">
    <property type="protein sequence ID" value="GAA5126052.1"/>
    <property type="molecule type" value="Genomic_DNA"/>
</dbReference>
<keyword evidence="3" id="KW-1185">Reference proteome</keyword>
<dbReference type="SUPFAM" id="SSF46785">
    <property type="entry name" value="Winged helix' DNA-binding domain"/>
    <property type="match status" value="1"/>
</dbReference>
<feature type="domain" description="HTH arsR-type" evidence="1">
    <location>
        <begin position="1"/>
        <end position="92"/>
    </location>
</feature>
<gene>
    <name evidence="2" type="ORF">GCM10023320_41300</name>
</gene>
<evidence type="ECO:0000313" key="3">
    <source>
        <dbReference type="Proteomes" id="UP001500804"/>
    </source>
</evidence>
<dbReference type="PANTHER" id="PTHR39168:SF1">
    <property type="entry name" value="TRANSCRIPTIONAL REGULATORY PROTEIN"/>
    <property type="match status" value="1"/>
</dbReference>
<evidence type="ECO:0000259" key="1">
    <source>
        <dbReference type="PROSITE" id="PS50987"/>
    </source>
</evidence>